<proteinExistence type="inferred from homology"/>
<evidence type="ECO:0000256" key="5">
    <source>
        <dbReference type="ARBA" id="ARBA00023098"/>
    </source>
</evidence>
<comment type="similarity">
    <text evidence="1 8">Belongs to the patatin family.</text>
</comment>
<feature type="short sequence motif" description="GXSXG" evidence="7">
    <location>
        <begin position="293"/>
        <end position="297"/>
    </location>
</feature>
<comment type="function">
    <text evidence="6">Possesses non-specific lipolytic acyl hydrolase (LAH) activity. Hydrolyzes phospholipids as well as galactolipids. May play a role in disease resistance.</text>
</comment>
<evidence type="ECO:0000256" key="8">
    <source>
        <dbReference type="RuleBase" id="RU361262"/>
    </source>
</evidence>
<comment type="caution">
    <text evidence="7">Lacks conserved residue(s) required for the propagation of feature annotation.</text>
</comment>
<evidence type="ECO:0000256" key="1">
    <source>
        <dbReference type="ARBA" id="ARBA00010240"/>
    </source>
</evidence>
<organism evidence="10 11">
    <name type="scientific">Eleusine coracana subsp. coracana</name>
    <dbReference type="NCBI Taxonomy" id="191504"/>
    <lineage>
        <taxon>Eukaryota</taxon>
        <taxon>Viridiplantae</taxon>
        <taxon>Streptophyta</taxon>
        <taxon>Embryophyta</taxon>
        <taxon>Tracheophyta</taxon>
        <taxon>Spermatophyta</taxon>
        <taxon>Magnoliopsida</taxon>
        <taxon>Liliopsida</taxon>
        <taxon>Poales</taxon>
        <taxon>Poaceae</taxon>
        <taxon>PACMAD clade</taxon>
        <taxon>Chloridoideae</taxon>
        <taxon>Cynodonteae</taxon>
        <taxon>Eleusininae</taxon>
        <taxon>Eleusine</taxon>
    </lineage>
</organism>
<evidence type="ECO:0000256" key="6">
    <source>
        <dbReference type="ARBA" id="ARBA00025642"/>
    </source>
</evidence>
<dbReference type="Pfam" id="PF01734">
    <property type="entry name" value="Patatin"/>
    <property type="match status" value="1"/>
</dbReference>
<reference evidence="10" key="2">
    <citation type="submission" date="2021-12" db="EMBL/GenBank/DDBJ databases">
        <title>Resequencing data analysis of finger millet.</title>
        <authorList>
            <person name="Hatakeyama M."/>
            <person name="Aluri S."/>
            <person name="Balachadran M.T."/>
            <person name="Sivarajan S.R."/>
            <person name="Poveda L."/>
            <person name="Shimizu-Inatsugi R."/>
            <person name="Schlapbach R."/>
            <person name="Sreeman S.M."/>
            <person name="Shimizu K.K."/>
        </authorList>
    </citation>
    <scope>NUCLEOTIDE SEQUENCE</scope>
</reference>
<dbReference type="PANTHER" id="PTHR32176:SF26">
    <property type="entry name" value="PATATIN-LIKE PROTEIN 2"/>
    <property type="match status" value="1"/>
</dbReference>
<dbReference type="SUPFAM" id="SSF52151">
    <property type="entry name" value="FabD/lysophospholipase-like"/>
    <property type="match status" value="2"/>
</dbReference>
<evidence type="ECO:0000256" key="7">
    <source>
        <dbReference type="PROSITE-ProRule" id="PRU01161"/>
    </source>
</evidence>
<keyword evidence="4 7" id="KW-0442">Lipid degradation</keyword>
<feature type="short sequence motif" description="GXGXXG" evidence="7">
    <location>
        <begin position="255"/>
        <end position="260"/>
    </location>
</feature>
<comment type="domain">
    <text evidence="8">The nitrogen atoms of the two glycine residues in the GGXR motif define the oxyanion hole, and stabilize the oxyanion that forms during the nucleophilic attack by the catalytic serine during substrate cleavage.</text>
</comment>
<feature type="short sequence motif" description="DGA/G" evidence="7">
    <location>
        <begin position="444"/>
        <end position="446"/>
    </location>
</feature>
<feature type="active site" description="Proton acceptor" evidence="7">
    <location>
        <position position="444"/>
    </location>
</feature>
<comment type="function">
    <text evidence="8">Lipolytic acyl hydrolase (LAH).</text>
</comment>
<protein>
    <recommendedName>
        <fullName evidence="8">Patatin</fullName>
        <ecNumber evidence="8">3.1.1.-</ecNumber>
    </recommendedName>
</protein>
<dbReference type="GO" id="GO:0004620">
    <property type="term" value="F:phospholipase activity"/>
    <property type="evidence" value="ECO:0007669"/>
    <property type="project" value="TreeGrafter"/>
</dbReference>
<evidence type="ECO:0000256" key="4">
    <source>
        <dbReference type="ARBA" id="ARBA00022963"/>
    </source>
</evidence>
<comment type="caution">
    <text evidence="10">The sequence shown here is derived from an EMBL/GenBank/DDBJ whole genome shotgun (WGS) entry which is preliminary data.</text>
</comment>
<keyword evidence="2 7" id="KW-0378">Hydrolase</keyword>
<dbReference type="InterPro" id="IPR002641">
    <property type="entry name" value="PNPLA_dom"/>
</dbReference>
<dbReference type="Proteomes" id="UP001054889">
    <property type="component" value="Unassembled WGS sequence"/>
</dbReference>
<keyword evidence="11" id="KW-1185">Reference proteome</keyword>
<evidence type="ECO:0000313" key="10">
    <source>
        <dbReference type="EMBL" id="GJN15947.1"/>
    </source>
</evidence>
<name>A0AAV5DZS2_ELECO</name>
<evidence type="ECO:0000313" key="11">
    <source>
        <dbReference type="Proteomes" id="UP001054889"/>
    </source>
</evidence>
<dbReference type="GO" id="GO:0047372">
    <property type="term" value="F:monoacylglycerol lipase activity"/>
    <property type="evidence" value="ECO:0007669"/>
    <property type="project" value="TreeGrafter"/>
</dbReference>
<dbReference type="EMBL" id="BQKI01000072">
    <property type="protein sequence ID" value="GJN15947.1"/>
    <property type="molecule type" value="Genomic_DNA"/>
</dbReference>
<keyword evidence="3" id="KW-0611">Plant defense</keyword>
<dbReference type="GO" id="GO:0006952">
    <property type="term" value="P:defense response"/>
    <property type="evidence" value="ECO:0007669"/>
    <property type="project" value="UniProtKB-KW"/>
</dbReference>
<feature type="active site" description="Nucleophile" evidence="7">
    <location>
        <position position="295"/>
    </location>
</feature>
<evidence type="ECO:0000256" key="2">
    <source>
        <dbReference type="ARBA" id="ARBA00022801"/>
    </source>
</evidence>
<sequence>MLTNVIILTFDIANLQAVIFSSFELTHRPEKNALMSDITIGTSAAPTFFPAHYFETEGENGELRAFNLVDGSLAANNPVSAFDHRDMCIHHFNTHYPTTSSGGRILLPAETGGYGKFMGISIGCGSNRDISYSARDAVKWGTFNWLIKDGTAPIVDMFNSASADMVDIHLFVLFRTLHSSKNLPVCSKIIACTKYDQLTSSAGSIDDCSKKNVDKLLSIGDELLSKPMASASSEDGARKNSPDKVKLVTVLSIDGGGVRGIIPAKIIAFLEEKLQELDGPDARIADYFDVVAGTSTGGLLTAMITAPDKNGRPLFPAKDLVPFYVEHSPKIFPQKNWILSKVTGALRMVSGPKYNGKYLQSLLRQHLGDLKLDKTLTNVIIPTFDIANLQPTIFSSFELKHRPTKNALLSDITIGTSAAPTFFPAHYFETKSENGEVRAFNLVDGGMAANNPTLCAMSQVTKDIVLGDDDFFPVMPTDYDKFMVISVGCGFNRNTTYSAKDAAKWGIFNWLIKDGTAPIVDMFNSASADMVDIHLCVLFRALHSSKNYLRIQYDQLTGSAGSIDDCSKENMDKLKSIGDELLSKPVTRVDLETGKLVALPSGVTNAEQLAKFAKLLSEERRRRQNIEPSK</sequence>
<gene>
    <name evidence="10" type="primary">gb02896</name>
    <name evidence="10" type="ORF">PR202_gb02896</name>
</gene>
<keyword evidence="5 7" id="KW-0443">Lipid metabolism</keyword>
<accession>A0AAV5DZS2</accession>
<dbReference type="PANTHER" id="PTHR32176">
    <property type="entry name" value="XYLOSE ISOMERASE"/>
    <property type="match status" value="1"/>
</dbReference>
<dbReference type="FunFam" id="3.40.1090.10:FF:000005">
    <property type="entry name" value="Patatin"/>
    <property type="match status" value="1"/>
</dbReference>
<feature type="domain" description="PNPLA" evidence="9">
    <location>
        <begin position="251"/>
        <end position="457"/>
    </location>
</feature>
<dbReference type="Gene3D" id="3.40.1090.10">
    <property type="entry name" value="Cytosolic phospholipase A2 catalytic domain"/>
    <property type="match status" value="2"/>
</dbReference>
<dbReference type="AlphaFoldDB" id="A0AAV5DZS2"/>
<dbReference type="EC" id="3.1.1.-" evidence="8"/>
<reference evidence="10" key="1">
    <citation type="journal article" date="2018" name="DNA Res.">
        <title>Multiple hybrid de novo genome assembly of finger millet, an orphan allotetraploid crop.</title>
        <authorList>
            <person name="Hatakeyama M."/>
            <person name="Aluri S."/>
            <person name="Balachadran M.T."/>
            <person name="Sivarajan S.R."/>
            <person name="Patrignani A."/>
            <person name="Gruter S."/>
            <person name="Poveda L."/>
            <person name="Shimizu-Inatsugi R."/>
            <person name="Baeten J."/>
            <person name="Francoijs K.J."/>
            <person name="Nataraja K.N."/>
            <person name="Reddy Y.A.N."/>
            <person name="Phadnis S."/>
            <person name="Ravikumar R.L."/>
            <person name="Schlapbach R."/>
            <person name="Sreeman S.M."/>
            <person name="Shimizu K.K."/>
        </authorList>
    </citation>
    <scope>NUCLEOTIDE SEQUENCE</scope>
</reference>
<dbReference type="GO" id="GO:0016042">
    <property type="term" value="P:lipid catabolic process"/>
    <property type="evidence" value="ECO:0007669"/>
    <property type="project" value="UniProtKB-UniRule"/>
</dbReference>
<feature type="domain" description="PNPLA" evidence="9">
    <location>
        <begin position="1"/>
        <end position="83"/>
    </location>
</feature>
<evidence type="ECO:0000259" key="9">
    <source>
        <dbReference type="PROSITE" id="PS51635"/>
    </source>
</evidence>
<dbReference type="PROSITE" id="PS51635">
    <property type="entry name" value="PNPLA"/>
    <property type="match status" value="2"/>
</dbReference>
<dbReference type="CDD" id="cd07214">
    <property type="entry name" value="Pat17_isozyme_like"/>
    <property type="match status" value="1"/>
</dbReference>
<evidence type="ECO:0000256" key="3">
    <source>
        <dbReference type="ARBA" id="ARBA00022821"/>
    </source>
</evidence>
<dbReference type="InterPro" id="IPR016035">
    <property type="entry name" value="Acyl_Trfase/lysoPLipase"/>
</dbReference>